<dbReference type="GO" id="GO:0015562">
    <property type="term" value="F:efflux transmembrane transporter activity"/>
    <property type="evidence" value="ECO:0007669"/>
    <property type="project" value="InterPro"/>
</dbReference>
<dbReference type="PROSITE" id="PS51257">
    <property type="entry name" value="PROKAR_LIPOPROTEIN"/>
    <property type="match status" value="1"/>
</dbReference>
<comment type="similarity">
    <text evidence="1">Belongs to the outer membrane factor (OMF) (TC 1.B.17) family.</text>
</comment>
<evidence type="ECO:0000256" key="1">
    <source>
        <dbReference type="ARBA" id="ARBA00007613"/>
    </source>
</evidence>
<dbReference type="Pfam" id="PF02321">
    <property type="entry name" value="OEP"/>
    <property type="match status" value="2"/>
</dbReference>
<feature type="region of interest" description="Disordered" evidence="2">
    <location>
        <begin position="466"/>
        <end position="507"/>
    </location>
</feature>
<name>A0A518H1M3_9BACT</name>
<sequence length="507" mass="54327">MRHRWRVGMGAALMLGGGGCALPSQAPQYAEVAANLRDAAIRPPHSIGPDEPMAAALDPAPAPPGLVGPRPVDDFIRRALAENRTVQAAYYNVMAQKHRIPQVTSLEDPVVSNTIYPSGSNGLQTAAGYVPWNVLVAQQFPWFGTLALRGEAAEQDVKVALAELATAQLDVVEAVKRAYADLYANERSAVILGQNRALVEDFIEIARIQYESGQTSQQDVLSAEVALADLDREFVGIRQGIESARADLAALMHVTPEAPLQTTLDPPAGDVPGQVDRLYRLAVASRPELRGRLAAVARDAAAVELAKKRSAPNVTLGFNYGLVSEDDALAPMANGNDNLGVFVGFNLPIYRRKVDGAILEAQARAVADAKLYDAERDGVYRELKDLLSRARAQRETLDLFRASILPRARDALDIALADYQAGGVDFLTLISAWREVLQIELQVALFEAELVKSVASLERAVGLQLRDHPPAPGAEHLPVGGSPDEAPPPPPGSGVGPGTEEDRVGDR</sequence>
<dbReference type="EMBL" id="CP036426">
    <property type="protein sequence ID" value="QDV34738.1"/>
    <property type="molecule type" value="Genomic_DNA"/>
</dbReference>
<dbReference type="InterPro" id="IPR003423">
    <property type="entry name" value="OMP_efflux"/>
</dbReference>
<dbReference type="PANTHER" id="PTHR30203:SF24">
    <property type="entry name" value="BLR4935 PROTEIN"/>
    <property type="match status" value="1"/>
</dbReference>
<keyword evidence="4" id="KW-1185">Reference proteome</keyword>
<dbReference type="Gene3D" id="1.20.1600.10">
    <property type="entry name" value="Outer membrane efflux proteins (OEP)"/>
    <property type="match status" value="1"/>
</dbReference>
<evidence type="ECO:0000256" key="2">
    <source>
        <dbReference type="SAM" id="MobiDB-lite"/>
    </source>
</evidence>
<dbReference type="OrthoDB" id="237666at2"/>
<dbReference type="SUPFAM" id="SSF56954">
    <property type="entry name" value="Outer membrane efflux proteins (OEP)"/>
    <property type="match status" value="1"/>
</dbReference>
<dbReference type="Proteomes" id="UP000317835">
    <property type="component" value="Chromosome"/>
</dbReference>
<dbReference type="RefSeq" id="WP_145269832.1">
    <property type="nucleotide sequence ID" value="NZ_CP036426.1"/>
</dbReference>
<organism evidence="3 4">
    <name type="scientific">Tautonia plasticadhaerens</name>
    <dbReference type="NCBI Taxonomy" id="2527974"/>
    <lineage>
        <taxon>Bacteria</taxon>
        <taxon>Pseudomonadati</taxon>
        <taxon>Planctomycetota</taxon>
        <taxon>Planctomycetia</taxon>
        <taxon>Isosphaerales</taxon>
        <taxon>Isosphaeraceae</taxon>
        <taxon>Tautonia</taxon>
    </lineage>
</organism>
<proteinExistence type="inferred from homology"/>
<evidence type="ECO:0000313" key="3">
    <source>
        <dbReference type="EMBL" id="QDV34738.1"/>
    </source>
</evidence>
<dbReference type="PANTHER" id="PTHR30203">
    <property type="entry name" value="OUTER MEMBRANE CATION EFFLUX PROTEIN"/>
    <property type="match status" value="1"/>
</dbReference>
<gene>
    <name evidence="3" type="ORF">ElP_26320</name>
</gene>
<accession>A0A518H1M3</accession>
<reference evidence="3 4" key="1">
    <citation type="submission" date="2019-02" db="EMBL/GenBank/DDBJ databases">
        <title>Deep-cultivation of Planctomycetes and their phenomic and genomic characterization uncovers novel biology.</title>
        <authorList>
            <person name="Wiegand S."/>
            <person name="Jogler M."/>
            <person name="Boedeker C."/>
            <person name="Pinto D."/>
            <person name="Vollmers J."/>
            <person name="Rivas-Marin E."/>
            <person name="Kohn T."/>
            <person name="Peeters S.H."/>
            <person name="Heuer A."/>
            <person name="Rast P."/>
            <person name="Oberbeckmann S."/>
            <person name="Bunk B."/>
            <person name="Jeske O."/>
            <person name="Meyerdierks A."/>
            <person name="Storesund J.E."/>
            <person name="Kallscheuer N."/>
            <person name="Luecker S."/>
            <person name="Lage O.M."/>
            <person name="Pohl T."/>
            <person name="Merkel B.J."/>
            <person name="Hornburger P."/>
            <person name="Mueller R.-W."/>
            <person name="Bruemmer F."/>
            <person name="Labrenz M."/>
            <person name="Spormann A.M."/>
            <person name="Op den Camp H."/>
            <person name="Overmann J."/>
            <person name="Amann R."/>
            <person name="Jetten M.S.M."/>
            <person name="Mascher T."/>
            <person name="Medema M.H."/>
            <person name="Devos D.P."/>
            <person name="Kaster A.-K."/>
            <person name="Ovreas L."/>
            <person name="Rohde M."/>
            <person name="Galperin M.Y."/>
            <person name="Jogler C."/>
        </authorList>
    </citation>
    <scope>NUCLEOTIDE SEQUENCE [LARGE SCALE GENOMIC DNA]</scope>
    <source>
        <strain evidence="3 4">ElP</strain>
    </source>
</reference>
<dbReference type="KEGG" id="tpla:ElP_26320"/>
<dbReference type="InterPro" id="IPR010131">
    <property type="entry name" value="MdtP/NodT-like"/>
</dbReference>
<evidence type="ECO:0000313" key="4">
    <source>
        <dbReference type="Proteomes" id="UP000317835"/>
    </source>
</evidence>
<dbReference type="AlphaFoldDB" id="A0A518H1M3"/>
<protein>
    <submittedName>
        <fullName evidence="3">Outer membrane efflux protein</fullName>
    </submittedName>
</protein>